<evidence type="ECO:0000313" key="5">
    <source>
        <dbReference type="Proteomes" id="UP000093510"/>
    </source>
</evidence>
<comment type="caution">
    <text evidence="4">The sequence shown here is derived from an EMBL/GenBank/DDBJ whole genome shotgun (WGS) entry which is preliminary data.</text>
</comment>
<reference evidence="4 5" key="1">
    <citation type="submission" date="2016-03" db="EMBL/GenBank/DDBJ databases">
        <authorList>
            <person name="Ploux O."/>
        </authorList>
    </citation>
    <scope>NUCLEOTIDE SEQUENCE [LARGE SCALE GENOMIC DNA]</scope>
    <source>
        <strain evidence="4 5">LPB0076</strain>
    </source>
</reference>
<feature type="domain" description="Peptidase M16 C-terminal" evidence="3">
    <location>
        <begin position="197"/>
        <end position="373"/>
    </location>
</feature>
<protein>
    <submittedName>
        <fullName evidence="4">Insulinase-like protein</fullName>
    </submittedName>
</protein>
<gene>
    <name evidence="4" type="ORF">LPBF_05495</name>
</gene>
<dbReference type="PANTHER" id="PTHR11851">
    <property type="entry name" value="METALLOPROTEASE"/>
    <property type="match status" value="1"/>
</dbReference>
<evidence type="ECO:0000256" key="1">
    <source>
        <dbReference type="SAM" id="SignalP"/>
    </source>
</evidence>
<proteinExistence type="predicted"/>
<dbReference type="STRING" id="1763534.GCA_001831475_00937"/>
<accession>A0A1B9E4S9</accession>
<dbReference type="AlphaFoldDB" id="A0A1B9E4S9"/>
<keyword evidence="1" id="KW-0732">Signal</keyword>
<dbReference type="InterPro" id="IPR011765">
    <property type="entry name" value="Pept_M16_N"/>
</dbReference>
<dbReference type="RefSeq" id="WP_066333526.1">
    <property type="nucleotide sequence ID" value="NZ_CP017688.1"/>
</dbReference>
<keyword evidence="5" id="KW-1185">Reference proteome</keyword>
<dbReference type="Gene3D" id="3.30.830.10">
    <property type="entry name" value="Metalloenzyme, LuxS/M16 peptidase-like"/>
    <property type="match status" value="2"/>
</dbReference>
<feature type="signal peptide" evidence="1">
    <location>
        <begin position="1"/>
        <end position="19"/>
    </location>
</feature>
<evidence type="ECO:0000259" key="3">
    <source>
        <dbReference type="Pfam" id="PF05193"/>
    </source>
</evidence>
<dbReference type="InterPro" id="IPR011249">
    <property type="entry name" value="Metalloenz_LuxS/M16"/>
</dbReference>
<dbReference type="Pfam" id="PF00675">
    <property type="entry name" value="Peptidase_M16"/>
    <property type="match status" value="1"/>
</dbReference>
<dbReference type="GO" id="GO:0046872">
    <property type="term" value="F:metal ion binding"/>
    <property type="evidence" value="ECO:0007669"/>
    <property type="project" value="InterPro"/>
</dbReference>
<evidence type="ECO:0000259" key="2">
    <source>
        <dbReference type="Pfam" id="PF00675"/>
    </source>
</evidence>
<dbReference type="Proteomes" id="UP000093510">
    <property type="component" value="Unassembled WGS sequence"/>
</dbReference>
<dbReference type="InterPro" id="IPR050361">
    <property type="entry name" value="MPP/UQCRC_Complex"/>
</dbReference>
<dbReference type="SUPFAM" id="SSF63411">
    <property type="entry name" value="LuxS/MPP-like metallohydrolase"/>
    <property type="match status" value="2"/>
</dbReference>
<dbReference type="EMBL" id="LVEP01000019">
    <property type="protein sequence ID" value="OCB76868.1"/>
    <property type="molecule type" value="Genomic_DNA"/>
</dbReference>
<sequence>MKTTIFLFILLLLAPTMSAQERNQPKPGKAPTVKINKPLSFVLANGLKVLVVENHKLPKVSFNLTIDNPPFAEGNKKGVDQLCSSLIGNGSRDIPKDTFNEEIDFLGANMSFSSHGAYASCLSKYAARILELMANGALYPNFTTEEFDKEKAKLVEGIKSQEKNVPAIANRVVDALAFGTNHPFGEYTTLETVNNTTLEDVKTNYNRHFAPDNAYLVVIGDIQFKEIKPTIEKLFGSWKKSNTTTPQYTPAQNVAFTQINFVDMPNASQSEVALVNTLDLKMSDPDFFPAVIATYILGGGFNSYLNMNLREKNGWTYGANTVIGAEKYVSKLKSASSIKTLATAPAVLEFITEIQRIRTEMVSEELLQEVKAAYVGRFVMQVQKPAAIARYALNIETEGLPKDFYENYIKNIDAVTPQEVLQAANKYFLINNTRIVIVGKGSEILSDLEKLGFPIYYFDRYSNPTEKPKYP</sequence>
<name>A0A1B9E4S9_9FLAO</name>
<dbReference type="InterPro" id="IPR007863">
    <property type="entry name" value="Peptidase_M16_C"/>
</dbReference>
<evidence type="ECO:0000313" key="4">
    <source>
        <dbReference type="EMBL" id="OCB76868.1"/>
    </source>
</evidence>
<organism evidence="4 5">
    <name type="scientific">Flavobacterium crassostreae</name>
    <dbReference type="NCBI Taxonomy" id="1763534"/>
    <lineage>
        <taxon>Bacteria</taxon>
        <taxon>Pseudomonadati</taxon>
        <taxon>Bacteroidota</taxon>
        <taxon>Flavobacteriia</taxon>
        <taxon>Flavobacteriales</taxon>
        <taxon>Flavobacteriaceae</taxon>
        <taxon>Flavobacterium</taxon>
    </lineage>
</organism>
<feature type="domain" description="Peptidase M16 N-terminal" evidence="2">
    <location>
        <begin position="49"/>
        <end position="179"/>
    </location>
</feature>
<dbReference type="Pfam" id="PF05193">
    <property type="entry name" value="Peptidase_M16_C"/>
    <property type="match status" value="1"/>
</dbReference>
<feature type="chain" id="PRO_5008625255" evidence="1">
    <location>
        <begin position="20"/>
        <end position="471"/>
    </location>
</feature>